<dbReference type="PANTHER" id="PTHR34832:SF1">
    <property type="entry name" value="CENTROMERE PROTEIN W"/>
    <property type="match status" value="1"/>
</dbReference>
<evidence type="ECO:0000256" key="1">
    <source>
        <dbReference type="ARBA" id="ARBA00004123"/>
    </source>
</evidence>
<dbReference type="GO" id="GO:0003677">
    <property type="term" value="F:DNA binding"/>
    <property type="evidence" value="ECO:0007669"/>
    <property type="project" value="InterPro"/>
</dbReference>
<reference evidence="9" key="3">
    <citation type="submission" date="2022-01" db="EMBL/GenBank/DDBJ databases">
        <authorList>
            <person name="Rubenstein D.R."/>
        </authorList>
    </citation>
    <scope>NUCLEOTIDE SEQUENCE</scope>
    <source>
        <strain evidence="9">SS15</strain>
        <tissue evidence="9">Liver</tissue>
    </source>
</reference>
<keyword evidence="3" id="KW-0158">Chromosome</keyword>
<sequence>MKTVAPRSTLRKIIKKHKPQLRLAANADLLVHLNFLLFLHRLAEEARTNAFENKSKIIKPEHAISAAKAQQDIIKAKNIVCCEKTWTPKKLLLGNKQGVSYAQKTDGEDKVYFHLIVTRWTHISPLGFHSVYLNQTVILLSLSSIQQADNVDTKAVQAGEAPDGTPKLPSLKISEKAAPYPMQEKRQQYFWRNIARFTNVSQLLEEACGGREADPFKTSVAFVLYLQIRHK</sequence>
<dbReference type="OrthoDB" id="2543597at2759"/>
<dbReference type="GO" id="GO:0005654">
    <property type="term" value="C:nucleoplasm"/>
    <property type="evidence" value="ECO:0007669"/>
    <property type="project" value="TreeGrafter"/>
</dbReference>
<dbReference type="InterPro" id="IPR028847">
    <property type="entry name" value="CENP-W"/>
</dbReference>
<keyword evidence="4" id="KW-0995">Kinetochore</keyword>
<evidence type="ECO:0000256" key="3">
    <source>
        <dbReference type="ARBA" id="ARBA00022454"/>
    </source>
</evidence>
<evidence type="ECO:0000256" key="2">
    <source>
        <dbReference type="ARBA" id="ARBA00004629"/>
    </source>
</evidence>
<dbReference type="InterPro" id="IPR009072">
    <property type="entry name" value="Histone-fold"/>
</dbReference>
<evidence type="ECO:0008006" key="11">
    <source>
        <dbReference type="Google" id="ProtNLM"/>
    </source>
</evidence>
<evidence type="ECO:0000256" key="4">
    <source>
        <dbReference type="ARBA" id="ARBA00022838"/>
    </source>
</evidence>
<evidence type="ECO:0000256" key="7">
    <source>
        <dbReference type="ARBA" id="ARBA00038432"/>
    </source>
</evidence>
<reference evidence="9 10" key="2">
    <citation type="journal article" date="2021" name="J. Hered.">
        <title>Feather Gene Expression Elucidates the Developmental Basis of Plumage Iridescence in African Starlings.</title>
        <authorList>
            <person name="Rubenstein D.R."/>
            <person name="Corvelo A."/>
            <person name="MacManes M.D."/>
            <person name="Maia R."/>
            <person name="Narzisi G."/>
            <person name="Rousaki A."/>
            <person name="Vandenabeele P."/>
            <person name="Shawkey M.D."/>
            <person name="Solomon J."/>
        </authorList>
    </citation>
    <scope>NUCLEOTIDE SEQUENCE [LARGE SCALE GENOMIC DNA]</scope>
    <source>
        <strain evidence="9">SS15</strain>
    </source>
</reference>
<dbReference type="GO" id="GO:0000278">
    <property type="term" value="P:mitotic cell cycle"/>
    <property type="evidence" value="ECO:0007669"/>
    <property type="project" value="InterPro"/>
</dbReference>
<evidence type="ECO:0000313" key="8">
    <source>
        <dbReference type="EMBL" id="KAG0137299.1"/>
    </source>
</evidence>
<keyword evidence="5" id="KW-0539">Nucleus</keyword>
<dbReference type="GO" id="GO:0007059">
    <property type="term" value="P:chromosome segregation"/>
    <property type="evidence" value="ECO:0007669"/>
    <property type="project" value="TreeGrafter"/>
</dbReference>
<gene>
    <name evidence="8" type="ORF">IHE44_000144</name>
    <name evidence="9" type="ORF">IHE44_0009420</name>
</gene>
<evidence type="ECO:0000256" key="6">
    <source>
        <dbReference type="ARBA" id="ARBA00023328"/>
    </source>
</evidence>
<dbReference type="InterPro" id="IPR052484">
    <property type="entry name" value="CENP-W/WIP1"/>
</dbReference>
<dbReference type="SUPFAM" id="SSF47113">
    <property type="entry name" value="Histone-fold"/>
    <property type="match status" value="1"/>
</dbReference>
<dbReference type="Pfam" id="PF15510">
    <property type="entry name" value="CENP-W"/>
    <property type="match status" value="1"/>
</dbReference>
<accession>A0A835P4F3</accession>
<dbReference type="GO" id="GO:0000776">
    <property type="term" value="C:kinetochore"/>
    <property type="evidence" value="ECO:0007669"/>
    <property type="project" value="UniProtKB-KW"/>
</dbReference>
<dbReference type="EMBL" id="JADDUC010000001">
    <property type="protein sequence ID" value="KAG0137299.1"/>
    <property type="molecule type" value="Genomic_DNA"/>
</dbReference>
<evidence type="ECO:0000313" key="10">
    <source>
        <dbReference type="Proteomes" id="UP000618051"/>
    </source>
</evidence>
<dbReference type="PANTHER" id="PTHR34832">
    <property type="entry name" value="CENTROMERE PROTEIN W"/>
    <property type="match status" value="1"/>
</dbReference>
<name>A0A835P4F3_9PASS</name>
<evidence type="ECO:0000313" key="9">
    <source>
        <dbReference type="EMBL" id="KAI1240966.1"/>
    </source>
</evidence>
<dbReference type="Gene3D" id="1.10.20.10">
    <property type="entry name" value="Histone, subunit A"/>
    <property type="match status" value="1"/>
</dbReference>
<dbReference type="AlphaFoldDB" id="A0A835P4F3"/>
<dbReference type="GO" id="GO:0046982">
    <property type="term" value="F:protein heterodimerization activity"/>
    <property type="evidence" value="ECO:0007669"/>
    <property type="project" value="InterPro"/>
</dbReference>
<comment type="similarity">
    <text evidence="7">Belongs to the CENP-W/WIP1 family.</text>
</comment>
<keyword evidence="10" id="KW-1185">Reference proteome</keyword>
<organism evidence="8">
    <name type="scientific">Lamprotornis superbus</name>
    <dbReference type="NCBI Taxonomy" id="245042"/>
    <lineage>
        <taxon>Eukaryota</taxon>
        <taxon>Metazoa</taxon>
        <taxon>Chordata</taxon>
        <taxon>Craniata</taxon>
        <taxon>Vertebrata</taxon>
        <taxon>Euteleostomi</taxon>
        <taxon>Archelosauria</taxon>
        <taxon>Archosauria</taxon>
        <taxon>Dinosauria</taxon>
        <taxon>Saurischia</taxon>
        <taxon>Theropoda</taxon>
        <taxon>Coelurosauria</taxon>
        <taxon>Aves</taxon>
        <taxon>Neognathae</taxon>
        <taxon>Neoaves</taxon>
        <taxon>Telluraves</taxon>
        <taxon>Australaves</taxon>
        <taxon>Passeriformes</taxon>
        <taxon>Sturnidae</taxon>
        <taxon>Lamprotornis</taxon>
    </lineage>
</organism>
<proteinExistence type="inferred from homology"/>
<reference evidence="8" key="1">
    <citation type="submission" date="2020-10" db="EMBL/GenBank/DDBJ databases">
        <title>Feather gene expression reveals the developmental basis of iridescence in African starlings.</title>
        <authorList>
            <person name="Rubenstein D.R."/>
        </authorList>
    </citation>
    <scope>NUCLEOTIDE SEQUENCE</scope>
    <source>
        <strain evidence="8">SS15</strain>
        <tissue evidence="8">Liver</tissue>
    </source>
</reference>
<dbReference type="Proteomes" id="UP000618051">
    <property type="component" value="Unassembled WGS sequence"/>
</dbReference>
<protein>
    <recommendedName>
        <fullName evidence="11">Centromere protein W</fullName>
    </recommendedName>
</protein>
<comment type="caution">
    <text evidence="8">The sequence shown here is derived from an EMBL/GenBank/DDBJ whole genome shotgun (WGS) entry which is preliminary data.</text>
</comment>
<dbReference type="CDD" id="cd13732">
    <property type="entry name" value="HFD_CENP-W"/>
    <property type="match status" value="1"/>
</dbReference>
<evidence type="ECO:0000256" key="5">
    <source>
        <dbReference type="ARBA" id="ARBA00023242"/>
    </source>
</evidence>
<keyword evidence="6" id="KW-0137">Centromere</keyword>
<comment type="subcellular location">
    <subcellularLocation>
        <location evidence="2">Chromosome</location>
        <location evidence="2">Centromere</location>
        <location evidence="2">Kinetochore</location>
    </subcellularLocation>
    <subcellularLocation>
        <location evidence="1">Nucleus</location>
    </subcellularLocation>
</comment>
<dbReference type="EMBL" id="JADDUC020000003">
    <property type="protein sequence ID" value="KAI1240966.1"/>
    <property type="molecule type" value="Genomic_DNA"/>
</dbReference>
<dbReference type="GO" id="GO:0051382">
    <property type="term" value="P:kinetochore assembly"/>
    <property type="evidence" value="ECO:0007669"/>
    <property type="project" value="InterPro"/>
</dbReference>